<dbReference type="Proteomes" id="UP000588068">
    <property type="component" value="Unassembled WGS sequence"/>
</dbReference>
<dbReference type="Gene3D" id="2.40.370.10">
    <property type="entry name" value="AttH-like domain"/>
    <property type="match status" value="2"/>
</dbReference>
<dbReference type="GO" id="GO:0016787">
    <property type="term" value="F:hydrolase activity"/>
    <property type="evidence" value="ECO:0007669"/>
    <property type="project" value="UniProtKB-KW"/>
</dbReference>
<sequence>MNRVLALLFVLFAGVTASAQPAYPVVDPAYVIEFPRDEGSHPRFRTEWWYVTGWLETSAGSPVGFQITFFRTRPGTQEGNPSRFAAKQVLFAHAALSDPRTGKLLRGERSARAGFGLAESREGDLDVVLDEWSLRRVDGSDYRAVAIAEGFSLQLDLRASAQPLLHGKAGFSQKGPETSNASHYYSLPQLEVKGQIEISGRKEAVRGRAWLDHEWSTAFLDPQTYGWDWIGINLDDGGALMVSRMRDQHGVSRWAFGTLRTPSGTTTFEPQEIEWQPQRQWRSPRTGIEYPIEWAVRIGDRTIRLQPLMDDQESDTRGSTGTIYWEGAVTAMEEGRAIGRGYLELTGYGERLRL</sequence>
<organism evidence="3 4">
    <name type="scientific">Povalibacter uvarum</name>
    <dbReference type="NCBI Taxonomy" id="732238"/>
    <lineage>
        <taxon>Bacteria</taxon>
        <taxon>Pseudomonadati</taxon>
        <taxon>Pseudomonadota</taxon>
        <taxon>Gammaproteobacteria</taxon>
        <taxon>Steroidobacterales</taxon>
        <taxon>Steroidobacteraceae</taxon>
        <taxon>Povalibacter</taxon>
    </lineage>
</organism>
<feature type="domain" description="AttH" evidence="2">
    <location>
        <begin position="46"/>
        <end position="217"/>
    </location>
</feature>
<feature type="signal peptide" evidence="1">
    <location>
        <begin position="1"/>
        <end position="19"/>
    </location>
</feature>
<dbReference type="InterPro" id="IPR023374">
    <property type="entry name" value="AttH-like_dom_sf"/>
</dbReference>
<keyword evidence="1" id="KW-0732">Signal</keyword>
<gene>
    <name evidence="3" type="ORF">HNQ60_003409</name>
</gene>
<keyword evidence="4" id="KW-1185">Reference proteome</keyword>
<keyword evidence="3" id="KW-0378">Hydrolase</keyword>
<dbReference type="RefSeq" id="WP_184333938.1">
    <property type="nucleotide sequence ID" value="NZ_JACHHZ010000004.1"/>
</dbReference>
<dbReference type="PANTHER" id="PTHR38591:SF1">
    <property type="entry name" value="BLL1000 PROTEIN"/>
    <property type="match status" value="1"/>
</dbReference>
<evidence type="ECO:0000259" key="2">
    <source>
        <dbReference type="Pfam" id="PF07143"/>
    </source>
</evidence>
<dbReference type="EMBL" id="JACHHZ010000004">
    <property type="protein sequence ID" value="MBB6094522.1"/>
    <property type="molecule type" value="Genomic_DNA"/>
</dbReference>
<protein>
    <submittedName>
        <fullName evidence="3">Putative secreted hydrolase</fullName>
    </submittedName>
</protein>
<dbReference type="PANTHER" id="PTHR38591">
    <property type="entry name" value="HYDROLASE"/>
    <property type="match status" value="1"/>
</dbReference>
<dbReference type="Pfam" id="PF17186">
    <property type="entry name" value="Lipocalin_9"/>
    <property type="match status" value="1"/>
</dbReference>
<evidence type="ECO:0000256" key="1">
    <source>
        <dbReference type="SAM" id="SignalP"/>
    </source>
</evidence>
<proteinExistence type="predicted"/>
<accession>A0A841HR63</accession>
<dbReference type="Pfam" id="PF07143">
    <property type="entry name" value="CrtC"/>
    <property type="match status" value="1"/>
</dbReference>
<evidence type="ECO:0000313" key="4">
    <source>
        <dbReference type="Proteomes" id="UP000588068"/>
    </source>
</evidence>
<evidence type="ECO:0000313" key="3">
    <source>
        <dbReference type="EMBL" id="MBB6094522.1"/>
    </source>
</evidence>
<feature type="chain" id="PRO_5032296223" evidence="1">
    <location>
        <begin position="20"/>
        <end position="354"/>
    </location>
</feature>
<dbReference type="SUPFAM" id="SSF159245">
    <property type="entry name" value="AttH-like"/>
    <property type="match status" value="1"/>
</dbReference>
<dbReference type="AlphaFoldDB" id="A0A841HR63"/>
<dbReference type="InterPro" id="IPR010791">
    <property type="entry name" value="AttH_dom"/>
</dbReference>
<comment type="caution">
    <text evidence="3">The sequence shown here is derived from an EMBL/GenBank/DDBJ whole genome shotgun (WGS) entry which is preliminary data.</text>
</comment>
<reference evidence="3 4" key="1">
    <citation type="submission" date="2020-08" db="EMBL/GenBank/DDBJ databases">
        <title>Genomic Encyclopedia of Type Strains, Phase IV (KMG-IV): sequencing the most valuable type-strain genomes for metagenomic binning, comparative biology and taxonomic classification.</title>
        <authorList>
            <person name="Goeker M."/>
        </authorList>
    </citation>
    <scope>NUCLEOTIDE SEQUENCE [LARGE SCALE GENOMIC DNA]</scope>
    <source>
        <strain evidence="3 4">DSM 26723</strain>
    </source>
</reference>
<name>A0A841HR63_9GAMM</name>